<dbReference type="PIRSF" id="PIRSF019345">
    <property type="entry name" value="ScpB"/>
    <property type="match status" value="1"/>
</dbReference>
<name>A0A0S7BHJ8_9CHLR</name>
<dbReference type="GO" id="GO:0005737">
    <property type="term" value="C:cytoplasm"/>
    <property type="evidence" value="ECO:0007669"/>
    <property type="project" value="UniProtKB-SubCell"/>
</dbReference>
<comment type="function">
    <text evidence="5">Participates in chromosomal partition during cell division. May act via the formation of a condensin-like complex containing Smc and ScpA that pull DNA away from mid-cell into both cell halves.</text>
</comment>
<dbReference type="Proteomes" id="UP000055060">
    <property type="component" value="Unassembled WGS sequence"/>
</dbReference>
<evidence type="ECO:0000256" key="1">
    <source>
        <dbReference type="ARBA" id="ARBA00022490"/>
    </source>
</evidence>
<evidence type="ECO:0000313" key="7">
    <source>
        <dbReference type="Proteomes" id="UP000055060"/>
    </source>
</evidence>
<dbReference type="GO" id="GO:0051301">
    <property type="term" value="P:cell division"/>
    <property type="evidence" value="ECO:0007669"/>
    <property type="project" value="UniProtKB-KW"/>
</dbReference>
<reference evidence="6" key="1">
    <citation type="submission" date="2015-07" db="EMBL/GenBank/DDBJ databases">
        <title>Draft Genome Sequences of Anaerolinea thermolimosa IMO-1, Bellilinea caldifistulae GOMI-1, Leptolinea tardivitalis YMTK-2, Levilinea saccharolytica KIBI-1,Longilinea arvoryzae KOME-1, Previously Described as Members of the Anaerolineaceae (Chloroflexi).</title>
        <authorList>
            <person name="Sekiguchi Y."/>
            <person name="Ohashi A."/>
            <person name="Matsuura N."/>
            <person name="Tourlousse M.D."/>
        </authorList>
    </citation>
    <scope>NUCLEOTIDE SEQUENCE [LARGE SCALE GENOMIC DNA]</scope>
    <source>
        <strain evidence="6">KOME-1</strain>
    </source>
</reference>
<evidence type="ECO:0000313" key="6">
    <source>
        <dbReference type="EMBL" id="GAP14640.1"/>
    </source>
</evidence>
<dbReference type="NCBIfam" id="TIGR00281">
    <property type="entry name" value="SMC-Scp complex subunit ScpB"/>
    <property type="match status" value="1"/>
</dbReference>
<comment type="similarity">
    <text evidence="5">Belongs to the ScpB family.</text>
</comment>
<keyword evidence="7" id="KW-1185">Reference proteome</keyword>
<sequence>MSDLPETQTELSLEARIEALLFVASVPVSVNQLAEALECSTNEVEQGIHALDDLYARRGLALQRHEGRIQLTTHPMIGMLVERFLGLEANQRLSRAGLETLAIIAYRQPVTRPGVDSIRGVNSDGVMKSLLSKGLIQEVGRADGPGRPILYGTTSAFLQHFGLKSISQLPPFEVEEAIITDENRLLKD</sequence>
<dbReference type="GO" id="GO:0051304">
    <property type="term" value="P:chromosome separation"/>
    <property type="evidence" value="ECO:0007669"/>
    <property type="project" value="InterPro"/>
</dbReference>
<evidence type="ECO:0000256" key="2">
    <source>
        <dbReference type="ARBA" id="ARBA00022618"/>
    </source>
</evidence>
<dbReference type="GO" id="GO:0006260">
    <property type="term" value="P:DNA replication"/>
    <property type="evidence" value="ECO:0007669"/>
    <property type="project" value="UniProtKB-UniRule"/>
</dbReference>
<dbReference type="InterPro" id="IPR036390">
    <property type="entry name" value="WH_DNA-bd_sf"/>
</dbReference>
<dbReference type="PANTHER" id="PTHR34298:SF2">
    <property type="entry name" value="SEGREGATION AND CONDENSATION PROTEIN B"/>
    <property type="match status" value="1"/>
</dbReference>
<dbReference type="EMBL" id="DF967972">
    <property type="protein sequence ID" value="GAP14640.1"/>
    <property type="molecule type" value="Genomic_DNA"/>
</dbReference>
<accession>A0A0S7BHJ8</accession>
<proteinExistence type="inferred from homology"/>
<dbReference type="RefSeq" id="WP_075073880.1">
    <property type="nucleotide sequence ID" value="NZ_DF967972.1"/>
</dbReference>
<dbReference type="OrthoDB" id="9806226at2"/>
<evidence type="ECO:0000256" key="5">
    <source>
        <dbReference type="HAMAP-Rule" id="MF_01804"/>
    </source>
</evidence>
<dbReference type="AlphaFoldDB" id="A0A0S7BHJ8"/>
<protein>
    <recommendedName>
        <fullName evidence="5">Segregation and condensation protein B</fullName>
    </recommendedName>
</protein>
<comment type="subcellular location">
    <subcellularLocation>
        <location evidence="5">Cytoplasm</location>
    </subcellularLocation>
    <text evidence="5">Associated with two foci at the outer edges of the nucleoid region in young cells, and at four foci within both cell halves in older cells.</text>
</comment>
<comment type="subunit">
    <text evidence="5">Homodimer. Homodimerization may be required to stabilize the binding of ScpA to the Smc head domains. Component of a cohesin-like complex composed of ScpA, ScpB and the Smc homodimer, in which ScpA and ScpB bind to the head domain of Smc. The presence of the three proteins is required for the association of the complex with DNA.</text>
</comment>
<dbReference type="STRING" id="360412.LARV_02413"/>
<keyword evidence="4 5" id="KW-0131">Cell cycle</keyword>
<dbReference type="InterPro" id="IPR005234">
    <property type="entry name" value="ScpB_csome_segregation"/>
</dbReference>
<dbReference type="Gene3D" id="1.10.10.10">
    <property type="entry name" value="Winged helix-like DNA-binding domain superfamily/Winged helix DNA-binding domain"/>
    <property type="match status" value="2"/>
</dbReference>
<dbReference type="Pfam" id="PF04079">
    <property type="entry name" value="SMC_ScpB"/>
    <property type="match status" value="1"/>
</dbReference>
<keyword evidence="1 5" id="KW-0963">Cytoplasm</keyword>
<dbReference type="SUPFAM" id="SSF46785">
    <property type="entry name" value="Winged helix' DNA-binding domain"/>
    <property type="match status" value="2"/>
</dbReference>
<keyword evidence="3 5" id="KW-0159">Chromosome partition</keyword>
<dbReference type="InterPro" id="IPR036388">
    <property type="entry name" value="WH-like_DNA-bd_sf"/>
</dbReference>
<keyword evidence="2 5" id="KW-0132">Cell division</keyword>
<evidence type="ECO:0000256" key="3">
    <source>
        <dbReference type="ARBA" id="ARBA00022829"/>
    </source>
</evidence>
<dbReference type="PANTHER" id="PTHR34298">
    <property type="entry name" value="SEGREGATION AND CONDENSATION PROTEIN B"/>
    <property type="match status" value="1"/>
</dbReference>
<gene>
    <name evidence="5" type="primary">scpB</name>
    <name evidence="6" type="ORF">LARV_02413</name>
</gene>
<evidence type="ECO:0000256" key="4">
    <source>
        <dbReference type="ARBA" id="ARBA00023306"/>
    </source>
</evidence>
<dbReference type="HAMAP" id="MF_01804">
    <property type="entry name" value="ScpB"/>
    <property type="match status" value="1"/>
</dbReference>
<organism evidence="6">
    <name type="scientific">Longilinea arvoryzae</name>
    <dbReference type="NCBI Taxonomy" id="360412"/>
    <lineage>
        <taxon>Bacteria</taxon>
        <taxon>Bacillati</taxon>
        <taxon>Chloroflexota</taxon>
        <taxon>Anaerolineae</taxon>
        <taxon>Anaerolineales</taxon>
        <taxon>Anaerolineaceae</taxon>
        <taxon>Longilinea</taxon>
    </lineage>
</organism>